<organism evidence="3 4">
    <name type="scientific">Salinicola lusitanus</name>
    <dbReference type="NCBI Taxonomy" id="1949085"/>
    <lineage>
        <taxon>Bacteria</taxon>
        <taxon>Pseudomonadati</taxon>
        <taxon>Pseudomonadota</taxon>
        <taxon>Gammaproteobacteria</taxon>
        <taxon>Oceanospirillales</taxon>
        <taxon>Halomonadaceae</taxon>
        <taxon>Salinicola</taxon>
    </lineage>
</organism>
<dbReference type="InterPro" id="IPR009936">
    <property type="entry name" value="DUF1468"/>
</dbReference>
<feature type="transmembrane region" description="Helical" evidence="1">
    <location>
        <begin position="130"/>
        <end position="151"/>
    </location>
</feature>
<dbReference type="Pfam" id="PF07331">
    <property type="entry name" value="TctB"/>
    <property type="match status" value="1"/>
</dbReference>
<feature type="transmembrane region" description="Helical" evidence="1">
    <location>
        <begin position="89"/>
        <end position="110"/>
    </location>
</feature>
<reference evidence="3 4" key="1">
    <citation type="submission" date="2024-04" db="EMBL/GenBank/DDBJ databases">
        <title>Salinicola lusitanus LLJ914,a marine bacterium isolated from the Okinawa Trough.</title>
        <authorList>
            <person name="Li J."/>
        </authorList>
    </citation>
    <scope>NUCLEOTIDE SEQUENCE [LARGE SCALE GENOMIC DNA]</scope>
    <source>
        <strain evidence="3 4">LLJ914</strain>
    </source>
</reference>
<evidence type="ECO:0000259" key="2">
    <source>
        <dbReference type="Pfam" id="PF07331"/>
    </source>
</evidence>
<proteinExistence type="predicted"/>
<sequence>MNHESNAPSSPRSRRLDPDLIAGIVIVLAAGALLLRTAGMPAMTALLPVSMLSVLVLLGVFLIARCVIRLKRQGDAYAPTQVFDNARRFLGIAASIALYVVGVALLGFYTTTAVMIPAVAWCFGYRSLKGLLLADLIFTGGIAIIFVLLMGQELPTELFLR</sequence>
<keyword evidence="4" id="KW-1185">Reference proteome</keyword>
<evidence type="ECO:0000256" key="1">
    <source>
        <dbReference type="SAM" id="Phobius"/>
    </source>
</evidence>
<keyword evidence="1" id="KW-0472">Membrane</keyword>
<dbReference type="RefSeq" id="WP_342595948.1">
    <property type="nucleotide sequence ID" value="NZ_CP151919.1"/>
</dbReference>
<evidence type="ECO:0000313" key="4">
    <source>
        <dbReference type="Proteomes" id="UP001453229"/>
    </source>
</evidence>
<feature type="domain" description="DUF1468" evidence="2">
    <location>
        <begin position="21"/>
        <end position="155"/>
    </location>
</feature>
<keyword evidence="1" id="KW-1133">Transmembrane helix</keyword>
<gene>
    <name evidence="3" type="ORF">AAGT95_06515</name>
</gene>
<name>A0ABZ3CWV7_9GAMM</name>
<accession>A0ABZ3CWV7</accession>
<feature type="transmembrane region" description="Helical" evidence="1">
    <location>
        <begin position="45"/>
        <end position="68"/>
    </location>
</feature>
<protein>
    <submittedName>
        <fullName evidence="3">Tripartite tricarboxylate transporter TctB family protein</fullName>
    </submittedName>
</protein>
<feature type="transmembrane region" description="Helical" evidence="1">
    <location>
        <begin position="20"/>
        <end position="39"/>
    </location>
</feature>
<keyword evidence="1" id="KW-0812">Transmembrane</keyword>
<evidence type="ECO:0000313" key="3">
    <source>
        <dbReference type="EMBL" id="XAD55624.1"/>
    </source>
</evidence>
<dbReference type="EMBL" id="CP151919">
    <property type="protein sequence ID" value="XAD55624.1"/>
    <property type="molecule type" value="Genomic_DNA"/>
</dbReference>
<dbReference type="Proteomes" id="UP001453229">
    <property type="component" value="Chromosome"/>
</dbReference>